<dbReference type="OrthoDB" id="2368626at2759"/>
<feature type="compositionally biased region" description="Pro residues" evidence="1">
    <location>
        <begin position="207"/>
        <end position="219"/>
    </location>
</feature>
<dbReference type="Pfam" id="PF10444">
    <property type="entry name" value="Nbl1_Borealin_N"/>
    <property type="match status" value="1"/>
</dbReference>
<feature type="domain" description="Borealin N-terminal" evidence="2">
    <location>
        <begin position="59"/>
        <end position="106"/>
    </location>
</feature>
<dbReference type="EMBL" id="JAEPRC010000183">
    <property type="protein sequence ID" value="KAG2205049.1"/>
    <property type="molecule type" value="Genomic_DNA"/>
</dbReference>
<proteinExistence type="predicted"/>
<evidence type="ECO:0000259" key="2">
    <source>
        <dbReference type="Pfam" id="PF10444"/>
    </source>
</evidence>
<feature type="compositionally biased region" description="Basic and acidic residues" evidence="1">
    <location>
        <begin position="191"/>
        <end position="203"/>
    </location>
</feature>
<dbReference type="Gene3D" id="6.10.250.1900">
    <property type="match status" value="1"/>
</dbReference>
<name>A0A8H7R5P7_9FUNG</name>
<evidence type="ECO:0000256" key="1">
    <source>
        <dbReference type="SAM" id="MobiDB-lite"/>
    </source>
</evidence>
<dbReference type="AlphaFoldDB" id="A0A8H7R5P7"/>
<accession>A0A8H7R5P7</accession>
<feature type="region of interest" description="Disordered" evidence="1">
    <location>
        <begin position="164"/>
        <end position="223"/>
    </location>
</feature>
<gene>
    <name evidence="3" type="ORF">INT46_010065</name>
</gene>
<dbReference type="InterPro" id="IPR018851">
    <property type="entry name" value="Borealin_N"/>
</dbReference>
<keyword evidence="4" id="KW-1185">Reference proteome</keyword>
<protein>
    <recommendedName>
        <fullName evidence="2">Borealin N-terminal domain-containing protein</fullName>
    </recommendedName>
</protein>
<dbReference type="Proteomes" id="UP000650833">
    <property type="component" value="Unassembled WGS sequence"/>
</dbReference>
<comment type="caution">
    <text evidence="3">The sequence shown here is derived from an EMBL/GenBank/DDBJ whole genome shotgun (WGS) entry which is preliminary data.</text>
</comment>
<evidence type="ECO:0000313" key="3">
    <source>
        <dbReference type="EMBL" id="KAG2205049.1"/>
    </source>
</evidence>
<evidence type="ECO:0000313" key="4">
    <source>
        <dbReference type="Proteomes" id="UP000650833"/>
    </source>
</evidence>
<reference evidence="3" key="1">
    <citation type="submission" date="2020-12" db="EMBL/GenBank/DDBJ databases">
        <title>Metabolic potential, ecology and presence of endohyphal bacteria is reflected in genomic diversity of Mucoromycotina.</title>
        <authorList>
            <person name="Muszewska A."/>
            <person name="Okrasinska A."/>
            <person name="Steczkiewicz K."/>
            <person name="Drgas O."/>
            <person name="Orlowska M."/>
            <person name="Perlinska-Lenart U."/>
            <person name="Aleksandrzak-Piekarczyk T."/>
            <person name="Szatraj K."/>
            <person name="Zielenkiewicz U."/>
            <person name="Pilsyk S."/>
            <person name="Malc E."/>
            <person name="Mieczkowski P."/>
            <person name="Kruszewska J.S."/>
            <person name="Biernat P."/>
            <person name="Pawlowska J."/>
        </authorList>
    </citation>
    <scope>NUCLEOTIDE SEQUENCE</scope>
    <source>
        <strain evidence="3">CBS 226.32</strain>
    </source>
</reference>
<sequence length="290" mass="33576">MKLPPTVLESAIFISRTVRLLLSPFHQTQIMTVRLVNEITMSSIQKSKNEEIDEAVAILEEETQRRIEDIQQRIEFMCASLRAQGNTEINKMLMSVRKLTVEEFCETYDANTQKFLEQQTQQRRGNNNRLKRANSASLDMTNDILIKKSKLNAFSIENDDISIKTKDNGKKSKQNIEISQKGVMAPQEDVINLHKDTEQKNIDEPQPNTPEPKPIPPQEPVQDNEPVIISIKRQNYPRIDIELNTQSIEQFSVETAMERLEQLNQQQKNYIKNQIESLQKQFEILKKGLV</sequence>
<organism evidence="3 4">
    <name type="scientific">Mucor plumbeus</name>
    <dbReference type="NCBI Taxonomy" id="97098"/>
    <lineage>
        <taxon>Eukaryota</taxon>
        <taxon>Fungi</taxon>
        <taxon>Fungi incertae sedis</taxon>
        <taxon>Mucoromycota</taxon>
        <taxon>Mucoromycotina</taxon>
        <taxon>Mucoromycetes</taxon>
        <taxon>Mucorales</taxon>
        <taxon>Mucorineae</taxon>
        <taxon>Mucoraceae</taxon>
        <taxon>Mucor</taxon>
    </lineage>
</organism>